<feature type="transmembrane region" description="Helical" evidence="10">
    <location>
        <begin position="290"/>
        <end position="310"/>
    </location>
</feature>
<dbReference type="SUPFAM" id="SSF90123">
    <property type="entry name" value="ABC transporter transmembrane region"/>
    <property type="match status" value="2"/>
</dbReference>
<dbReference type="Gene3D" id="1.20.1560.10">
    <property type="entry name" value="ABC transporter type 1, transmembrane domain"/>
    <property type="match status" value="2"/>
</dbReference>
<proteinExistence type="predicted"/>
<evidence type="ECO:0000256" key="2">
    <source>
        <dbReference type="ARBA" id="ARBA00022448"/>
    </source>
</evidence>
<comment type="caution">
    <text evidence="13">The sequence shown here is derived from an EMBL/GenBank/DDBJ whole genome shotgun (WGS) entry which is preliminary data.</text>
</comment>
<feature type="transmembrane region" description="Helical" evidence="10">
    <location>
        <begin position="113"/>
        <end position="134"/>
    </location>
</feature>
<feature type="transmembrane region" description="Helical" evidence="10">
    <location>
        <begin position="1056"/>
        <end position="1080"/>
    </location>
</feature>
<evidence type="ECO:0000256" key="6">
    <source>
        <dbReference type="ARBA" id="ARBA00022840"/>
    </source>
</evidence>
<comment type="subcellular location">
    <subcellularLocation>
        <location evidence="1">Membrane</location>
    </subcellularLocation>
</comment>
<keyword evidence="3 10" id="KW-0812">Transmembrane</keyword>
<keyword evidence="6" id="KW-0067">ATP-binding</keyword>
<dbReference type="PROSITE" id="PS50893">
    <property type="entry name" value="ABC_TRANSPORTER_2"/>
    <property type="match status" value="2"/>
</dbReference>
<evidence type="ECO:0000256" key="7">
    <source>
        <dbReference type="ARBA" id="ARBA00022989"/>
    </source>
</evidence>
<evidence type="ECO:0000256" key="3">
    <source>
        <dbReference type="ARBA" id="ARBA00022692"/>
    </source>
</evidence>
<protein>
    <submittedName>
        <fullName evidence="13">ATP-dependent bile acid permease</fullName>
    </submittedName>
</protein>
<gene>
    <name evidence="13" type="ORF">PGQ11_008124</name>
</gene>
<accession>A0ABR2IEJ4</accession>
<dbReference type="CDD" id="cd18604">
    <property type="entry name" value="ABC_6TM_VMR1_D2_like"/>
    <property type="match status" value="1"/>
</dbReference>
<feature type="domain" description="ABC transmembrane type-1" evidence="12">
    <location>
        <begin position="935"/>
        <end position="1225"/>
    </location>
</feature>
<feature type="transmembrane region" description="Helical" evidence="10">
    <location>
        <begin position="1176"/>
        <end position="1203"/>
    </location>
</feature>
<feature type="transmembrane region" description="Helical" evidence="10">
    <location>
        <begin position="933"/>
        <end position="955"/>
    </location>
</feature>
<evidence type="ECO:0000256" key="10">
    <source>
        <dbReference type="SAM" id="Phobius"/>
    </source>
</evidence>
<dbReference type="InterPro" id="IPR003439">
    <property type="entry name" value="ABC_transporter-like_ATP-bd"/>
</dbReference>
<feature type="transmembrane region" description="Helical" evidence="10">
    <location>
        <begin position="322"/>
        <end position="341"/>
    </location>
</feature>
<evidence type="ECO:0000256" key="5">
    <source>
        <dbReference type="ARBA" id="ARBA00022741"/>
    </source>
</evidence>
<keyword evidence="5" id="KW-0547">Nucleotide-binding</keyword>
<evidence type="ECO:0000256" key="1">
    <source>
        <dbReference type="ARBA" id="ARBA00004370"/>
    </source>
</evidence>
<feature type="transmembrane region" description="Helical" evidence="10">
    <location>
        <begin position="146"/>
        <end position="165"/>
    </location>
</feature>
<feature type="transmembrane region" description="Helical" evidence="10">
    <location>
        <begin position="177"/>
        <end position="196"/>
    </location>
</feature>
<dbReference type="EMBL" id="JAPCWZ010000005">
    <property type="protein sequence ID" value="KAK8861889.1"/>
    <property type="molecule type" value="Genomic_DNA"/>
</dbReference>
<dbReference type="PROSITE" id="PS00211">
    <property type="entry name" value="ABC_TRANSPORTER_1"/>
    <property type="match status" value="1"/>
</dbReference>
<feature type="region of interest" description="Disordered" evidence="9">
    <location>
        <begin position="881"/>
        <end position="911"/>
    </location>
</feature>
<dbReference type="CDD" id="cd18596">
    <property type="entry name" value="ABC_6TM_VMR1_D1_like"/>
    <property type="match status" value="1"/>
</dbReference>
<name>A0ABR2IEJ4_9PEZI</name>
<feature type="transmembrane region" description="Helical" evidence="10">
    <location>
        <begin position="514"/>
        <end position="539"/>
    </location>
</feature>
<feature type="transmembrane region" description="Helical" evidence="10">
    <location>
        <begin position="20"/>
        <end position="43"/>
    </location>
</feature>
<feature type="domain" description="ABC transporter" evidence="11">
    <location>
        <begin position="628"/>
        <end position="872"/>
    </location>
</feature>
<evidence type="ECO:0000313" key="13">
    <source>
        <dbReference type="EMBL" id="KAK8861889.1"/>
    </source>
</evidence>
<dbReference type="InterPro" id="IPR027417">
    <property type="entry name" value="P-loop_NTPase"/>
</dbReference>
<feature type="compositionally biased region" description="Polar residues" evidence="9">
    <location>
        <begin position="886"/>
        <end position="905"/>
    </location>
</feature>
<dbReference type="PANTHER" id="PTHR24223">
    <property type="entry name" value="ATP-BINDING CASSETTE SUB-FAMILY C"/>
    <property type="match status" value="1"/>
</dbReference>
<keyword evidence="14" id="KW-1185">Reference proteome</keyword>
<organism evidence="13 14">
    <name type="scientific">Apiospora arundinis</name>
    <dbReference type="NCBI Taxonomy" id="335852"/>
    <lineage>
        <taxon>Eukaryota</taxon>
        <taxon>Fungi</taxon>
        <taxon>Dikarya</taxon>
        <taxon>Ascomycota</taxon>
        <taxon>Pezizomycotina</taxon>
        <taxon>Sordariomycetes</taxon>
        <taxon>Xylariomycetidae</taxon>
        <taxon>Amphisphaeriales</taxon>
        <taxon>Apiosporaceae</taxon>
        <taxon>Apiospora</taxon>
    </lineage>
</organism>
<dbReference type="PANTHER" id="PTHR24223:SF353">
    <property type="entry name" value="ABC TRANSPORTER ATP-BINDING PROTEIN_PERMEASE VMR1-RELATED"/>
    <property type="match status" value="1"/>
</dbReference>
<evidence type="ECO:0000256" key="4">
    <source>
        <dbReference type="ARBA" id="ARBA00022737"/>
    </source>
</evidence>
<dbReference type="Gene3D" id="3.40.50.300">
    <property type="entry name" value="P-loop containing nucleotide triphosphate hydrolases"/>
    <property type="match status" value="2"/>
</dbReference>
<dbReference type="Proteomes" id="UP001390339">
    <property type="component" value="Unassembled WGS sequence"/>
</dbReference>
<dbReference type="InterPro" id="IPR050173">
    <property type="entry name" value="ABC_transporter_C-like"/>
</dbReference>
<evidence type="ECO:0000256" key="8">
    <source>
        <dbReference type="ARBA" id="ARBA00023136"/>
    </source>
</evidence>
<keyword evidence="2" id="KW-0813">Transport</keyword>
<evidence type="ECO:0000313" key="14">
    <source>
        <dbReference type="Proteomes" id="UP001390339"/>
    </source>
</evidence>
<dbReference type="InterPro" id="IPR003593">
    <property type="entry name" value="AAA+_ATPase"/>
</dbReference>
<keyword evidence="4" id="KW-0677">Repeat</keyword>
<reference evidence="13 14" key="1">
    <citation type="journal article" date="2024" name="IMA Fungus">
        <title>Apiospora arundinis, a panoply of carbohydrate-active enzymes and secondary metabolites.</title>
        <authorList>
            <person name="Sorensen T."/>
            <person name="Petersen C."/>
            <person name="Muurmann A.T."/>
            <person name="Christiansen J.V."/>
            <person name="Brundto M.L."/>
            <person name="Overgaard C.K."/>
            <person name="Boysen A.T."/>
            <person name="Wollenberg R.D."/>
            <person name="Larsen T.O."/>
            <person name="Sorensen J.L."/>
            <person name="Nielsen K.L."/>
            <person name="Sondergaard T.E."/>
        </authorList>
    </citation>
    <scope>NUCLEOTIDE SEQUENCE [LARGE SCALE GENOMIC DNA]</scope>
    <source>
        <strain evidence="13 14">AAU 773</strain>
    </source>
</reference>
<feature type="domain" description="ABC transporter" evidence="11">
    <location>
        <begin position="1263"/>
        <end position="1489"/>
    </location>
</feature>
<dbReference type="Pfam" id="PF00664">
    <property type="entry name" value="ABC_membrane"/>
    <property type="match status" value="2"/>
</dbReference>
<keyword evidence="8 10" id="KW-0472">Membrane</keyword>
<feature type="transmembrane region" description="Helical" evidence="10">
    <location>
        <begin position="428"/>
        <end position="448"/>
    </location>
</feature>
<evidence type="ECO:0000256" key="9">
    <source>
        <dbReference type="SAM" id="MobiDB-lite"/>
    </source>
</evidence>
<evidence type="ECO:0000259" key="12">
    <source>
        <dbReference type="PROSITE" id="PS50929"/>
    </source>
</evidence>
<feature type="transmembrane region" description="Helical" evidence="10">
    <location>
        <begin position="983"/>
        <end position="1002"/>
    </location>
</feature>
<dbReference type="InterPro" id="IPR017871">
    <property type="entry name" value="ABC_transporter-like_CS"/>
</dbReference>
<sequence length="1504" mass="164892">MTLTPCSNAPWENGHVSICAVHGFLSIFTPAVACLLSLAFIVFRSKHSSGNPVKPFGFQALSASSRLTLPNNSPHRQYHHTLITPPLRLLEVAVLSFDCIITAALLIRQDDGINLLSPFISAYLIALVVARDPAHHLYKPLQSSSALLYVVEWLCITLTAHAAVLEGSERLSSLYHLVRLGLFTALVILHGASPMVPSQSHNSGANGQPLSLQDKASIFSQLAFSWTEGQLWRGLRSGSIEAEHLDKLSHEQTSAVVLSSYRGQIRQIRGARLVWQLYHFLKVGIFKQGLWAATASVIVFVPPMLIGYILEYLEHPKLMLRSTAWICVLGLFVSGTVAGLADAQCGWRGNRINAKVRAVLLNLTHGKMLRKRVVRSPLADAGAEEAHATDGTILNLVSGDVDFIGTMSGSLYFVWVTFPVQITLGTCLLYKILGFSGVLGVVLMVALLPVNIWVSKHLAAVQSQLLSATDARIHTNNEVLRTVRSIKYYGWEIAFRDRILATRAAELGKLRSRFVWWSVSMTVFYSLPYIATLLTFLLYTGVYKHQLRTTTAFPALATFSVLRIPLNRLADSITFLIQAYESLLRVERFLREPESEKYDQLTMEDSSTIGFENATLSWPRATGHAFSASDPGIALDAMASGDTFILKDLSINFRPGALNVVCGPSGSGKSSILLALLGEMHLSRGRVLLPYSSEPDGWDGEQEPTDWLADSTAYCPHEAWIMNRSIMSNILLGLPFDGERYSEVVEAVALGPDLASFADSDQALAGDHGCRLSGGQKQRVALARALYSPSKVILLDDCLSAVDSRTANHILAKAIRGRLMQGRTCVFATHHVQFVVPHAEYVVLLDQGRVKAQGTTKEIIATGLIGKTFGFEATQPKASRKLLPADSQTTPADAASQNPARPTSSEPREAKVDGAVPFSTVRYYFSRMGPASFWALVLCGFAIQQIAALGTNLWIKEWAFQYDKLGEQGTASPTKHSDIVSPWYYLAVYIVICAAYALVTFARDMITFWGSIKASLKIYEHLLDSVLFAKLSFFDRPLGQITNRFVKDVAVVDQMLASFSVSALQIVATVAMIIALILWALPSISVLVALVLAFLAYYLVINMYISGARDLKRIEAIARSPLYQHIEETIAGCVSVRSYRREAVFSAQNDNLVDKLNQPFLLLSASKQWLTLRINFFSSAITFVTSAFIMLGSAAPGIAGLVLTHTVSFTENMLWFAQIYAIIQENLTSLERILEYTKTEQEIKVSGAVGQAVPYNWPQHGELHIQDFTARYASHLPPVLKGINIRARAGERVAIVGRTGAGKSSIMLALLRALEPDSGSIQIDGVDISDVPLDQLRGDAVTVVPQDALLFEDSVRMNLDPLGQYSDDDIASLLHLMQYKLGLEKPASELSRGQRQILCVTRGLLRNSPILVLDEATASVDAAADAAIQAGLRSFSADKGVTIITIAHRLLTIADYNQVIVLDEGRVMERGTPKELLKRKGDSALFRQLCEESGDLEAISKAAQ</sequence>
<dbReference type="InterPro" id="IPR011527">
    <property type="entry name" value="ABC1_TM_dom"/>
</dbReference>
<dbReference type="SMART" id="SM00382">
    <property type="entry name" value="AAA"/>
    <property type="match status" value="2"/>
</dbReference>
<feature type="transmembrane region" description="Helical" evidence="10">
    <location>
        <begin position="1086"/>
        <end position="1105"/>
    </location>
</feature>
<keyword evidence="7 10" id="KW-1133">Transmembrane helix</keyword>
<dbReference type="Pfam" id="PF00005">
    <property type="entry name" value="ABC_tran"/>
    <property type="match status" value="2"/>
</dbReference>
<dbReference type="InterPro" id="IPR036640">
    <property type="entry name" value="ABC1_TM_sf"/>
</dbReference>
<evidence type="ECO:0000259" key="11">
    <source>
        <dbReference type="PROSITE" id="PS50893"/>
    </source>
</evidence>
<dbReference type="PROSITE" id="PS50929">
    <property type="entry name" value="ABC_TM1F"/>
    <property type="match status" value="2"/>
</dbReference>
<feature type="domain" description="ABC transmembrane type-1" evidence="12">
    <location>
        <begin position="290"/>
        <end position="578"/>
    </location>
</feature>
<dbReference type="SUPFAM" id="SSF52540">
    <property type="entry name" value="P-loop containing nucleoside triphosphate hydrolases"/>
    <property type="match status" value="2"/>
</dbReference>
<dbReference type="CDD" id="cd03250">
    <property type="entry name" value="ABCC_MRP_domain1"/>
    <property type="match status" value="1"/>
</dbReference>